<dbReference type="OrthoDB" id="1813751at2"/>
<dbReference type="AlphaFoldDB" id="A0A2I0QQN2"/>
<name>A0A2I0QQN2_9BACI</name>
<dbReference type="Proteomes" id="UP000243524">
    <property type="component" value="Unassembled WGS sequence"/>
</dbReference>
<feature type="compositionally biased region" description="Gly residues" evidence="2">
    <location>
        <begin position="110"/>
        <end position="120"/>
    </location>
</feature>
<feature type="region of interest" description="Disordered" evidence="2">
    <location>
        <begin position="100"/>
        <end position="133"/>
    </location>
</feature>
<dbReference type="RefSeq" id="WP_101332387.1">
    <property type="nucleotide sequence ID" value="NZ_PJNH01000004.1"/>
</dbReference>
<reference evidence="4 5" key="1">
    <citation type="submission" date="2017-06" db="EMBL/GenBank/DDBJ databases">
        <title>the draft geome sequence of Illustriluteabacillus marina B3227.</title>
        <authorList>
            <person name="He R.-H."/>
            <person name="Du Z.-J."/>
        </authorList>
    </citation>
    <scope>NUCLEOTIDE SEQUENCE [LARGE SCALE GENOMIC DNA]</scope>
    <source>
        <strain evidence="4 5">B3227</strain>
    </source>
</reference>
<dbReference type="EMBL" id="PJNH01000004">
    <property type="protein sequence ID" value="PKR76637.1"/>
    <property type="molecule type" value="Genomic_DNA"/>
</dbReference>
<feature type="domain" description="Teneurin-like YD-shell" evidence="3">
    <location>
        <begin position="2"/>
        <end position="94"/>
    </location>
</feature>
<dbReference type="Gene3D" id="2.180.10.10">
    <property type="entry name" value="RHS repeat-associated core"/>
    <property type="match status" value="1"/>
</dbReference>
<evidence type="ECO:0000256" key="2">
    <source>
        <dbReference type="SAM" id="MobiDB-lite"/>
    </source>
</evidence>
<dbReference type="Pfam" id="PF25023">
    <property type="entry name" value="TEN_YD-shell"/>
    <property type="match status" value="1"/>
</dbReference>
<dbReference type="InterPro" id="IPR056823">
    <property type="entry name" value="TEN-like_YD-shell"/>
</dbReference>
<comment type="caution">
    <text evidence="4">The sequence shown here is derived from an EMBL/GenBank/DDBJ whole genome shotgun (WGS) entry which is preliminary data.</text>
</comment>
<organism evidence="4 5">
    <name type="scientific">Halalkalibacillus sediminis</name>
    <dbReference type="NCBI Taxonomy" id="2018042"/>
    <lineage>
        <taxon>Bacteria</taxon>
        <taxon>Bacillati</taxon>
        <taxon>Bacillota</taxon>
        <taxon>Bacilli</taxon>
        <taxon>Bacillales</taxon>
        <taxon>Bacillaceae</taxon>
        <taxon>Halalkalibacillus</taxon>
    </lineage>
</organism>
<keyword evidence="5" id="KW-1185">Reference proteome</keyword>
<keyword evidence="1" id="KW-0677">Repeat</keyword>
<evidence type="ECO:0000256" key="1">
    <source>
        <dbReference type="ARBA" id="ARBA00022737"/>
    </source>
</evidence>
<protein>
    <recommendedName>
        <fullName evidence="3">Teneurin-like YD-shell domain-containing protein</fullName>
    </recommendedName>
</protein>
<sequence>MAYTYDNVGNRLTENADGDVTEYEYNANNQVTRAGDHTFEYDSNGNVVQEIGPDQERDYTYDAANRLRAVMFGDESYVKYGYDALGRQATRESGMWRQLGNPILDQHPGQGHGPGMNPGRGKGKGPKFDDHPG</sequence>
<evidence type="ECO:0000313" key="5">
    <source>
        <dbReference type="Proteomes" id="UP000243524"/>
    </source>
</evidence>
<accession>A0A2I0QQN2</accession>
<evidence type="ECO:0000313" key="4">
    <source>
        <dbReference type="EMBL" id="PKR76637.1"/>
    </source>
</evidence>
<proteinExistence type="predicted"/>
<gene>
    <name evidence="4" type="ORF">CEY16_12480</name>
</gene>
<evidence type="ECO:0000259" key="3">
    <source>
        <dbReference type="Pfam" id="PF25023"/>
    </source>
</evidence>